<dbReference type="EMBL" id="BARS01048057">
    <property type="protein sequence ID" value="GAG32399.1"/>
    <property type="molecule type" value="Genomic_DNA"/>
</dbReference>
<feature type="non-terminal residue" evidence="3">
    <location>
        <position position="138"/>
    </location>
</feature>
<dbReference type="AlphaFoldDB" id="X0WN45"/>
<organism evidence="3">
    <name type="scientific">marine sediment metagenome</name>
    <dbReference type="NCBI Taxonomy" id="412755"/>
    <lineage>
        <taxon>unclassified sequences</taxon>
        <taxon>metagenomes</taxon>
        <taxon>ecological metagenomes</taxon>
    </lineage>
</organism>
<proteinExistence type="predicted"/>
<dbReference type="InterPro" id="IPR001845">
    <property type="entry name" value="HTH_ArsR_DNA-bd_dom"/>
</dbReference>
<comment type="caution">
    <text evidence="3">The sequence shown here is derived from an EMBL/GenBank/DDBJ whole genome shotgun (WGS) entry which is preliminary data.</text>
</comment>
<dbReference type="SMART" id="SM00418">
    <property type="entry name" value="HTH_ARSR"/>
    <property type="match status" value="1"/>
</dbReference>
<evidence type="ECO:0000313" key="3">
    <source>
        <dbReference type="EMBL" id="GAG32399.1"/>
    </source>
</evidence>
<dbReference type="InterPro" id="IPR036390">
    <property type="entry name" value="WH_DNA-bd_sf"/>
</dbReference>
<sequence>MQNKKSKSSRSYIRPATKAATHPVRAQILKALKASDKSTVELESMTGEARYNLYHHLNALEQADFVGWKMRDNKTKLFHIKNPEKPEATVIVLDKNDIKSNKKRFKALLNILSEIEGKDIPDFDKITNAEICFYYSRK</sequence>
<dbReference type="GO" id="GO:0003700">
    <property type="term" value="F:DNA-binding transcription factor activity"/>
    <property type="evidence" value="ECO:0007669"/>
    <property type="project" value="InterPro"/>
</dbReference>
<dbReference type="Pfam" id="PF12840">
    <property type="entry name" value="HTH_20"/>
    <property type="match status" value="1"/>
</dbReference>
<accession>X0WN45</accession>
<evidence type="ECO:0000259" key="2">
    <source>
        <dbReference type="SMART" id="SM00418"/>
    </source>
</evidence>
<dbReference type="SUPFAM" id="SSF46785">
    <property type="entry name" value="Winged helix' DNA-binding domain"/>
    <property type="match status" value="1"/>
</dbReference>
<dbReference type="Gene3D" id="1.10.10.10">
    <property type="entry name" value="Winged helix-like DNA-binding domain superfamily/Winged helix DNA-binding domain"/>
    <property type="match status" value="1"/>
</dbReference>
<protein>
    <recommendedName>
        <fullName evidence="2">HTH arsR-type domain-containing protein</fullName>
    </recommendedName>
</protein>
<gene>
    <name evidence="3" type="ORF">S01H1_72099</name>
</gene>
<reference evidence="3" key="1">
    <citation type="journal article" date="2014" name="Front. Microbiol.">
        <title>High frequency of phylogenetically diverse reductive dehalogenase-homologous genes in deep subseafloor sedimentary metagenomes.</title>
        <authorList>
            <person name="Kawai M."/>
            <person name="Futagami T."/>
            <person name="Toyoda A."/>
            <person name="Takaki Y."/>
            <person name="Nishi S."/>
            <person name="Hori S."/>
            <person name="Arai W."/>
            <person name="Tsubouchi T."/>
            <person name="Morono Y."/>
            <person name="Uchiyama I."/>
            <person name="Ito T."/>
            <person name="Fujiyama A."/>
            <person name="Inagaki F."/>
            <person name="Takami H."/>
        </authorList>
    </citation>
    <scope>NUCLEOTIDE SEQUENCE</scope>
    <source>
        <strain evidence="3">Expedition CK06-06</strain>
    </source>
</reference>
<evidence type="ECO:0000256" key="1">
    <source>
        <dbReference type="SAM" id="MobiDB-lite"/>
    </source>
</evidence>
<feature type="region of interest" description="Disordered" evidence="1">
    <location>
        <begin position="1"/>
        <end position="20"/>
    </location>
</feature>
<name>X0WN45_9ZZZZ</name>
<dbReference type="InterPro" id="IPR011991">
    <property type="entry name" value="ArsR-like_HTH"/>
</dbReference>
<feature type="domain" description="HTH arsR-type" evidence="2">
    <location>
        <begin position="15"/>
        <end position="95"/>
    </location>
</feature>
<dbReference type="CDD" id="cd00090">
    <property type="entry name" value="HTH_ARSR"/>
    <property type="match status" value="1"/>
</dbReference>
<dbReference type="InterPro" id="IPR036388">
    <property type="entry name" value="WH-like_DNA-bd_sf"/>
</dbReference>